<dbReference type="InterPro" id="IPR036909">
    <property type="entry name" value="Cyt_c-like_dom_sf"/>
</dbReference>
<feature type="chain" id="PRO_5005790881" description="Cytochrome c domain-containing protein" evidence="7">
    <location>
        <begin position="20"/>
        <end position="181"/>
    </location>
</feature>
<evidence type="ECO:0000313" key="9">
    <source>
        <dbReference type="EMBL" id="ALF59923.1"/>
    </source>
</evidence>
<dbReference type="InterPro" id="IPR009056">
    <property type="entry name" value="Cyt_c-like_dom"/>
</dbReference>
<protein>
    <recommendedName>
        <fullName evidence="8">Cytochrome c domain-containing protein</fullName>
    </recommendedName>
</protein>
<evidence type="ECO:0000256" key="3">
    <source>
        <dbReference type="ARBA" id="ARBA00022723"/>
    </source>
</evidence>
<dbReference type="RefSeq" id="WP_062534763.1">
    <property type="nucleotide sequence ID" value="NZ_CP012678.1"/>
</dbReference>
<sequence length="181" mass="18212">MKKTVLSTSLRTIIGTVFAVTLGVSVSACSNDKEAATKSGEVMAVDRVDAAAELAIKNGPKAEDMAFEATPPVATAAAAAPASADAATAETATAAAVPVAAAGNAGEQLYNTQCMACHAAGLLNAPKYGDATAWAPRIAKGKDTLYLHAAKGFNQMPAQEANGVTEDQIHAAVDYMVAASS</sequence>
<feature type="domain" description="Cytochrome c" evidence="8">
    <location>
        <begin position="101"/>
        <end position="180"/>
    </location>
</feature>
<accession>A0A0M3V8X2</accession>
<proteinExistence type="predicted"/>
<dbReference type="AlphaFoldDB" id="A0A0M3V8X2"/>
<keyword evidence="2 6" id="KW-0349">Heme</keyword>
<dbReference type="PANTHER" id="PTHR40942">
    <property type="match status" value="1"/>
</dbReference>
<dbReference type="EMBL" id="CP012678">
    <property type="protein sequence ID" value="ALF59923.1"/>
    <property type="molecule type" value="Genomic_DNA"/>
</dbReference>
<evidence type="ECO:0000256" key="5">
    <source>
        <dbReference type="ARBA" id="ARBA00023004"/>
    </source>
</evidence>
<dbReference type="GO" id="GO:0005506">
    <property type="term" value="F:iron ion binding"/>
    <property type="evidence" value="ECO:0007669"/>
    <property type="project" value="InterPro"/>
</dbReference>
<dbReference type="GO" id="GO:0020037">
    <property type="term" value="F:heme binding"/>
    <property type="evidence" value="ECO:0007669"/>
    <property type="project" value="InterPro"/>
</dbReference>
<evidence type="ECO:0000256" key="6">
    <source>
        <dbReference type="PROSITE-ProRule" id="PRU00433"/>
    </source>
</evidence>
<organism evidence="9 10">
    <name type="scientific">Psychrobacter urativorans</name>
    <dbReference type="NCBI Taxonomy" id="45610"/>
    <lineage>
        <taxon>Bacteria</taxon>
        <taxon>Pseudomonadati</taxon>
        <taxon>Pseudomonadota</taxon>
        <taxon>Gammaproteobacteria</taxon>
        <taxon>Moraxellales</taxon>
        <taxon>Moraxellaceae</taxon>
        <taxon>Psychrobacter</taxon>
    </lineage>
</organism>
<evidence type="ECO:0000256" key="1">
    <source>
        <dbReference type="ARBA" id="ARBA00022448"/>
    </source>
</evidence>
<dbReference type="STRING" id="45610.AOC03_07605"/>
<dbReference type="Pfam" id="PF13442">
    <property type="entry name" value="Cytochrome_CBB3"/>
    <property type="match status" value="1"/>
</dbReference>
<keyword evidence="5 6" id="KW-0408">Iron</keyword>
<dbReference type="Gene3D" id="1.10.760.10">
    <property type="entry name" value="Cytochrome c-like domain"/>
    <property type="match status" value="1"/>
</dbReference>
<dbReference type="SUPFAM" id="SSF46626">
    <property type="entry name" value="Cytochrome c"/>
    <property type="match status" value="1"/>
</dbReference>
<dbReference type="PRINTS" id="PR00607">
    <property type="entry name" value="CYTCHROMECIE"/>
</dbReference>
<evidence type="ECO:0000256" key="2">
    <source>
        <dbReference type="ARBA" id="ARBA00022617"/>
    </source>
</evidence>
<name>A0A0M3V8X2_9GAMM</name>
<evidence type="ECO:0000256" key="7">
    <source>
        <dbReference type="SAM" id="SignalP"/>
    </source>
</evidence>
<keyword evidence="7" id="KW-0732">Signal</keyword>
<keyword evidence="4" id="KW-0249">Electron transport</keyword>
<reference evidence="9 10" key="1">
    <citation type="submission" date="2015-09" db="EMBL/GenBank/DDBJ databases">
        <title>Complete genome of Psychrobacter urativorans R10.10B.</title>
        <authorList>
            <person name="See-Too W.S."/>
            <person name="Chan K.G."/>
        </authorList>
    </citation>
    <scope>NUCLEOTIDE SEQUENCE [LARGE SCALE GENOMIC DNA]</scope>
    <source>
        <strain evidence="9 10">R10.10B</strain>
    </source>
</reference>
<dbReference type="PROSITE" id="PS51007">
    <property type="entry name" value="CYTC"/>
    <property type="match status" value="1"/>
</dbReference>
<keyword evidence="3 6" id="KW-0479">Metal-binding</keyword>
<evidence type="ECO:0000256" key="4">
    <source>
        <dbReference type="ARBA" id="ARBA00022982"/>
    </source>
</evidence>
<dbReference type="Proteomes" id="UP000059847">
    <property type="component" value="Chromosome"/>
</dbReference>
<dbReference type="InterPro" id="IPR002323">
    <property type="entry name" value="Cyt_CIE"/>
</dbReference>
<evidence type="ECO:0000313" key="10">
    <source>
        <dbReference type="Proteomes" id="UP000059847"/>
    </source>
</evidence>
<keyword evidence="1" id="KW-0813">Transport</keyword>
<dbReference type="KEGG" id="pur:AOC03_07605"/>
<gene>
    <name evidence="9" type="ORF">AOC03_07605</name>
</gene>
<dbReference type="PROSITE" id="PS51257">
    <property type="entry name" value="PROKAR_LIPOPROTEIN"/>
    <property type="match status" value="1"/>
</dbReference>
<evidence type="ECO:0000259" key="8">
    <source>
        <dbReference type="PROSITE" id="PS51007"/>
    </source>
</evidence>
<feature type="signal peptide" evidence="7">
    <location>
        <begin position="1"/>
        <end position="19"/>
    </location>
</feature>
<dbReference type="GO" id="GO:0009055">
    <property type="term" value="F:electron transfer activity"/>
    <property type="evidence" value="ECO:0007669"/>
    <property type="project" value="InterPro"/>
</dbReference>
<dbReference type="PANTHER" id="PTHR40942:SF4">
    <property type="entry name" value="CYTOCHROME C5"/>
    <property type="match status" value="1"/>
</dbReference>
<keyword evidence="10" id="KW-1185">Reference proteome</keyword>